<evidence type="ECO:0000256" key="1">
    <source>
        <dbReference type="ARBA" id="ARBA00004651"/>
    </source>
</evidence>
<evidence type="ECO:0000256" key="6">
    <source>
        <dbReference type="ARBA" id="ARBA00022989"/>
    </source>
</evidence>
<comment type="subcellular location">
    <subcellularLocation>
        <location evidence="1 8">Cell membrane</location>
        <topology evidence="1 8">Multi-pass membrane protein</topology>
    </subcellularLocation>
</comment>
<dbReference type="InterPro" id="IPR052017">
    <property type="entry name" value="TSUP"/>
</dbReference>
<name>A0A7C9MBR7_9RHOB</name>
<keyword evidence="7 8" id="KW-0472">Membrane</keyword>
<protein>
    <recommendedName>
        <fullName evidence="8">Probable membrane transporter protein</fullName>
    </recommendedName>
</protein>
<keyword evidence="3" id="KW-0813">Transport</keyword>
<evidence type="ECO:0000256" key="3">
    <source>
        <dbReference type="ARBA" id="ARBA00022448"/>
    </source>
</evidence>
<feature type="transmembrane region" description="Helical" evidence="8">
    <location>
        <begin position="105"/>
        <end position="125"/>
    </location>
</feature>
<evidence type="ECO:0000256" key="2">
    <source>
        <dbReference type="ARBA" id="ARBA00009142"/>
    </source>
</evidence>
<dbReference type="AlphaFoldDB" id="A0A7C9MBR7"/>
<evidence type="ECO:0000313" key="10">
    <source>
        <dbReference type="Proteomes" id="UP000480350"/>
    </source>
</evidence>
<keyword evidence="10" id="KW-1185">Reference proteome</keyword>
<dbReference type="Pfam" id="PF01925">
    <property type="entry name" value="TauE"/>
    <property type="match status" value="1"/>
</dbReference>
<keyword evidence="4 8" id="KW-1003">Cell membrane</keyword>
<dbReference type="EMBL" id="WUPT01000001">
    <property type="protein sequence ID" value="MXQ07011.1"/>
    <property type="molecule type" value="Genomic_DNA"/>
</dbReference>
<reference evidence="9 10" key="2">
    <citation type="submission" date="2020-03" db="EMBL/GenBank/DDBJ databases">
        <title>Kangsaoukella pontilimi gen. nov., sp. nov., a new member of the family Rhodobacteraceae isolated from a tidal mudflat.</title>
        <authorList>
            <person name="Kim I.S."/>
        </authorList>
    </citation>
    <scope>NUCLEOTIDE SEQUENCE [LARGE SCALE GENOMIC DNA]</scope>
    <source>
        <strain evidence="9 10">GH1-50</strain>
    </source>
</reference>
<feature type="transmembrane region" description="Helical" evidence="8">
    <location>
        <begin position="184"/>
        <end position="211"/>
    </location>
</feature>
<organism evidence="9 10">
    <name type="scientific">Kangsaoukella pontilimi</name>
    <dbReference type="NCBI Taxonomy" id="2691042"/>
    <lineage>
        <taxon>Bacteria</taxon>
        <taxon>Pseudomonadati</taxon>
        <taxon>Pseudomonadota</taxon>
        <taxon>Alphaproteobacteria</taxon>
        <taxon>Rhodobacterales</taxon>
        <taxon>Paracoccaceae</taxon>
        <taxon>Kangsaoukella</taxon>
    </lineage>
</organism>
<comment type="similarity">
    <text evidence="2 8">Belongs to the 4-toluene sulfonate uptake permease (TSUP) (TC 2.A.102) family.</text>
</comment>
<dbReference type="GO" id="GO:0005886">
    <property type="term" value="C:plasma membrane"/>
    <property type="evidence" value="ECO:0007669"/>
    <property type="project" value="UniProtKB-SubCell"/>
</dbReference>
<gene>
    <name evidence="9" type="ORF">GQ651_04035</name>
</gene>
<feature type="transmembrane region" description="Helical" evidence="8">
    <location>
        <begin position="80"/>
        <end position="99"/>
    </location>
</feature>
<evidence type="ECO:0000313" key="9">
    <source>
        <dbReference type="EMBL" id="MXQ07011.1"/>
    </source>
</evidence>
<feature type="transmembrane region" description="Helical" evidence="8">
    <location>
        <begin position="14"/>
        <end position="40"/>
    </location>
</feature>
<evidence type="ECO:0000256" key="4">
    <source>
        <dbReference type="ARBA" id="ARBA00022475"/>
    </source>
</evidence>
<keyword evidence="5 8" id="KW-0812">Transmembrane</keyword>
<evidence type="ECO:0000256" key="7">
    <source>
        <dbReference type="ARBA" id="ARBA00023136"/>
    </source>
</evidence>
<reference evidence="9 10" key="1">
    <citation type="submission" date="2019-12" db="EMBL/GenBank/DDBJ databases">
        <authorList>
            <person name="Lee S.D."/>
        </authorList>
    </citation>
    <scope>NUCLEOTIDE SEQUENCE [LARGE SCALE GENOMIC DNA]</scope>
    <source>
        <strain evidence="9 10">GH1-50</strain>
    </source>
</reference>
<feature type="transmembrane region" description="Helical" evidence="8">
    <location>
        <begin position="46"/>
        <end position="68"/>
    </location>
</feature>
<keyword evidence="6 8" id="KW-1133">Transmembrane helix</keyword>
<proteinExistence type="inferred from homology"/>
<dbReference type="RefSeq" id="WP_160762917.1">
    <property type="nucleotide sequence ID" value="NZ_WUPT01000001.1"/>
</dbReference>
<sequence length="250" mass="26729">MPDVILSVFQIEGVWYLILAALMAGVVRGFAGFGTAMVYLPVAGQVLGPFEALTTLVIMDLTGPLIHVPRALKDGHPGDVARLGLGALISVPLGVWVLSLVEPEVFRYGVSLVAIILLVLLIGGVRYRGELTRPMIFGTGALGGFLGGSVGLPGPPVIMLYMASALPPKTIRANNTLYLSLFDAILIIVLAVRGFLRLSAVTLGLVLILPYTLGNWIGARIFRPEAERMYRFAAYLIIAVSALHGLPLWD</sequence>
<evidence type="ECO:0000256" key="8">
    <source>
        <dbReference type="RuleBase" id="RU363041"/>
    </source>
</evidence>
<dbReference type="PANTHER" id="PTHR30269:SF37">
    <property type="entry name" value="MEMBRANE TRANSPORTER PROTEIN"/>
    <property type="match status" value="1"/>
</dbReference>
<dbReference type="InterPro" id="IPR002781">
    <property type="entry name" value="TM_pro_TauE-like"/>
</dbReference>
<comment type="caution">
    <text evidence="9">The sequence shown here is derived from an EMBL/GenBank/DDBJ whole genome shotgun (WGS) entry which is preliminary data.</text>
</comment>
<feature type="transmembrane region" description="Helical" evidence="8">
    <location>
        <begin position="137"/>
        <end position="164"/>
    </location>
</feature>
<dbReference type="Proteomes" id="UP000480350">
    <property type="component" value="Unassembled WGS sequence"/>
</dbReference>
<accession>A0A7C9MBR7</accession>
<evidence type="ECO:0000256" key="5">
    <source>
        <dbReference type="ARBA" id="ARBA00022692"/>
    </source>
</evidence>
<feature type="transmembrane region" description="Helical" evidence="8">
    <location>
        <begin position="232"/>
        <end position="249"/>
    </location>
</feature>
<dbReference type="PANTHER" id="PTHR30269">
    <property type="entry name" value="TRANSMEMBRANE PROTEIN YFCA"/>
    <property type="match status" value="1"/>
</dbReference>